<organism evidence="1 2">
    <name type="scientific">Racocetra fulgida</name>
    <dbReference type="NCBI Taxonomy" id="60492"/>
    <lineage>
        <taxon>Eukaryota</taxon>
        <taxon>Fungi</taxon>
        <taxon>Fungi incertae sedis</taxon>
        <taxon>Mucoromycota</taxon>
        <taxon>Glomeromycotina</taxon>
        <taxon>Glomeromycetes</taxon>
        <taxon>Diversisporales</taxon>
        <taxon>Gigasporaceae</taxon>
        <taxon>Racocetra</taxon>
    </lineage>
</organism>
<comment type="caution">
    <text evidence="1">The sequence shown here is derived from an EMBL/GenBank/DDBJ whole genome shotgun (WGS) entry which is preliminary data.</text>
</comment>
<accession>A0A9N9GED0</accession>
<dbReference type="EMBL" id="CAJVPZ010008758">
    <property type="protein sequence ID" value="CAG8601535.1"/>
    <property type="molecule type" value="Genomic_DNA"/>
</dbReference>
<keyword evidence="2" id="KW-1185">Reference proteome</keyword>
<evidence type="ECO:0000313" key="2">
    <source>
        <dbReference type="Proteomes" id="UP000789396"/>
    </source>
</evidence>
<dbReference type="Proteomes" id="UP000789396">
    <property type="component" value="Unassembled WGS sequence"/>
</dbReference>
<protein>
    <submittedName>
        <fullName evidence="1">683_t:CDS:1</fullName>
    </submittedName>
</protein>
<sequence length="116" mass="12870">MQDKFTDIGNIITYLASSEISCSSKTATSSIQPMPLSTSSLKDKKKGVNINKPSFTYEYFEITVNQKGEEVQVCKVINEDGEKCGTEYKNVGSSTGNLITHLRDIHEIVSQDDKEN</sequence>
<gene>
    <name evidence="1" type="ORF">RFULGI_LOCUS6624</name>
</gene>
<reference evidence="1" key="1">
    <citation type="submission" date="2021-06" db="EMBL/GenBank/DDBJ databases">
        <authorList>
            <person name="Kallberg Y."/>
            <person name="Tangrot J."/>
            <person name="Rosling A."/>
        </authorList>
    </citation>
    <scope>NUCLEOTIDE SEQUENCE</scope>
    <source>
        <strain evidence="1">IN212</strain>
    </source>
</reference>
<proteinExistence type="predicted"/>
<name>A0A9N9GED0_9GLOM</name>
<dbReference type="AlphaFoldDB" id="A0A9N9GED0"/>
<feature type="non-terminal residue" evidence="1">
    <location>
        <position position="1"/>
    </location>
</feature>
<dbReference type="OrthoDB" id="2432905at2759"/>
<evidence type="ECO:0000313" key="1">
    <source>
        <dbReference type="EMBL" id="CAG8601535.1"/>
    </source>
</evidence>